<dbReference type="RefSeq" id="WP_007141784.1">
    <property type="nucleotide sequence ID" value="NZ_AOLZ01000039.1"/>
</dbReference>
<reference evidence="2 5" key="1">
    <citation type="journal article" date="2011" name="J. Bacteriol.">
        <title>Genome sequence of Halobiforma lacisalsi AJ5, an extremely halophilic archaeon which harbors a bop gene.</title>
        <authorList>
            <person name="Jiang X."/>
            <person name="Wang S."/>
            <person name="Cheng H."/>
            <person name="Huo Y."/>
            <person name="Zhang X."/>
            <person name="Zhu X."/>
            <person name="Han X."/>
            <person name="Ni P."/>
            <person name="Wu M."/>
        </authorList>
    </citation>
    <scope>NUCLEOTIDE SEQUENCE [LARGE SCALE GENOMIC DNA]</scope>
    <source>
        <strain evidence="2 5">AJ5</strain>
    </source>
</reference>
<dbReference type="STRING" id="358396.CHINAEXTREME_13005"/>
<dbReference type="PANTHER" id="PTHR38816">
    <property type="entry name" value="EXOSOME SUBUNIT, DUF54 FAMILY-RELATED"/>
    <property type="match status" value="1"/>
</dbReference>
<dbReference type="Gene3D" id="3.30.1440.10">
    <property type="match status" value="1"/>
</dbReference>
<dbReference type="Proteomes" id="UP000186547">
    <property type="component" value="Chromosome"/>
</dbReference>
<dbReference type="Pfam" id="PF01877">
    <property type="entry name" value="RNA_binding"/>
    <property type="match status" value="1"/>
</dbReference>
<dbReference type="KEGG" id="hlc:CHINAEXTREME13005"/>
<gene>
    <name evidence="3" type="ORF">C445_10337</name>
    <name evidence="2" type="ORF">CHINAEXTREME_13005</name>
</gene>
<dbReference type="Proteomes" id="UP000011555">
    <property type="component" value="Unassembled WGS sequence"/>
</dbReference>
<organism evidence="3 4">
    <name type="scientific">Natronobacterium lacisalsi AJ5</name>
    <dbReference type="NCBI Taxonomy" id="358396"/>
    <lineage>
        <taxon>Archaea</taxon>
        <taxon>Methanobacteriati</taxon>
        <taxon>Methanobacteriota</taxon>
        <taxon>Stenosarchaea group</taxon>
        <taxon>Halobacteria</taxon>
        <taxon>Halobacteriales</taxon>
        <taxon>Natrialbaceae</taxon>
        <taxon>Natronobacterium</taxon>
    </lineage>
</organism>
<dbReference type="GeneID" id="30922059"/>
<dbReference type="InterPro" id="IPR022803">
    <property type="entry name" value="Ribosomal_uL5_dom_sf"/>
</dbReference>
<reference evidence="2" key="3">
    <citation type="submission" date="2017-01" db="EMBL/GenBank/DDBJ databases">
        <authorList>
            <person name="Mah S.A."/>
            <person name="Swanson W.J."/>
            <person name="Moy G.W."/>
            <person name="Vacquier V.D."/>
        </authorList>
    </citation>
    <scope>NUCLEOTIDE SEQUENCE</scope>
    <source>
        <strain evidence="2">AJ5</strain>
    </source>
</reference>
<dbReference type="eggNOG" id="arCOG01042">
    <property type="taxonomic scope" value="Archaea"/>
</dbReference>
<proteinExistence type="predicted"/>
<name>M0LFZ8_NATLA</name>
<dbReference type="PATRIC" id="fig|358396.7.peg.2095"/>
<evidence type="ECO:0000313" key="5">
    <source>
        <dbReference type="Proteomes" id="UP000186547"/>
    </source>
</evidence>
<dbReference type="NCBIfam" id="NF011141">
    <property type="entry name" value="PRK14555.1-1"/>
    <property type="match status" value="1"/>
</dbReference>
<accession>M0LFZ8</accession>
<keyword evidence="4" id="KW-1185">Reference proteome</keyword>
<dbReference type="SUPFAM" id="SSF55282">
    <property type="entry name" value="RL5-like"/>
    <property type="match status" value="1"/>
</dbReference>
<protein>
    <recommendedName>
        <fullName evidence="6">RNA-binding protein</fullName>
    </recommendedName>
</protein>
<evidence type="ECO:0008006" key="6">
    <source>
        <dbReference type="Google" id="ProtNLM"/>
    </source>
</evidence>
<feature type="compositionally biased region" description="Acidic residues" evidence="1">
    <location>
        <begin position="34"/>
        <end position="52"/>
    </location>
</feature>
<dbReference type="EMBL" id="AOLZ01000039">
    <property type="protein sequence ID" value="EMA32507.1"/>
    <property type="molecule type" value="Genomic_DNA"/>
</dbReference>
<feature type="region of interest" description="Disordered" evidence="1">
    <location>
        <begin position="29"/>
        <end position="60"/>
    </location>
</feature>
<dbReference type="InterPro" id="IPR002739">
    <property type="entry name" value="PAB1135-like"/>
</dbReference>
<dbReference type="PANTHER" id="PTHR38816:SF1">
    <property type="entry name" value="EXOSOME SUBUNIT"/>
    <property type="match status" value="1"/>
</dbReference>
<sequence>MPQIPLHYVDLRTFCYATEDEKRVEEALRTFLPGDDDESDRDEDEDEDEEPFPIERTESEGHYGDRILVLSARVENADDVRYVLSRLADLEEFDRLIDELDDRVTENTELFLRLDKQAAFGGDVRLGEGLTFRGKVEAYPAKKEQAVENAEEVLTRLRDQG</sequence>
<evidence type="ECO:0000313" key="2">
    <source>
        <dbReference type="EMBL" id="APW98639.1"/>
    </source>
</evidence>
<dbReference type="EMBL" id="CP019285">
    <property type="protein sequence ID" value="APW98639.1"/>
    <property type="molecule type" value="Genomic_DNA"/>
</dbReference>
<evidence type="ECO:0000256" key="1">
    <source>
        <dbReference type="SAM" id="MobiDB-lite"/>
    </source>
</evidence>
<dbReference type="AlphaFoldDB" id="M0LFZ8"/>
<evidence type="ECO:0000313" key="4">
    <source>
        <dbReference type="Proteomes" id="UP000011555"/>
    </source>
</evidence>
<reference evidence="3 4" key="2">
    <citation type="journal article" date="2014" name="PLoS Genet.">
        <title>Phylogenetically driven sequencing of extremely halophilic archaea reveals strategies for static and dynamic osmo-response.</title>
        <authorList>
            <person name="Becker E.A."/>
            <person name="Seitzer P.M."/>
            <person name="Tritt A."/>
            <person name="Larsen D."/>
            <person name="Krusor M."/>
            <person name="Yao A.I."/>
            <person name="Wu D."/>
            <person name="Madern D."/>
            <person name="Eisen J.A."/>
            <person name="Darling A.E."/>
            <person name="Facciotti M.T."/>
        </authorList>
    </citation>
    <scope>NUCLEOTIDE SEQUENCE [LARGE SCALE GENOMIC DNA]</scope>
    <source>
        <strain evidence="3 4">AJ5</strain>
    </source>
</reference>
<evidence type="ECO:0000313" key="3">
    <source>
        <dbReference type="EMBL" id="EMA32507.1"/>
    </source>
</evidence>